<accession>A0A2P2NQJ0</accession>
<evidence type="ECO:0000313" key="1">
    <source>
        <dbReference type="EMBL" id="MBX44670.1"/>
    </source>
</evidence>
<name>A0A2P2NQJ0_RHIMU</name>
<dbReference type="EMBL" id="GGEC01064186">
    <property type="protein sequence ID" value="MBX44670.1"/>
    <property type="molecule type" value="Transcribed_RNA"/>
</dbReference>
<protein>
    <submittedName>
        <fullName evidence="1">Uncharacterized protein</fullName>
    </submittedName>
</protein>
<organism evidence="1">
    <name type="scientific">Rhizophora mucronata</name>
    <name type="common">Asiatic mangrove</name>
    <dbReference type="NCBI Taxonomy" id="61149"/>
    <lineage>
        <taxon>Eukaryota</taxon>
        <taxon>Viridiplantae</taxon>
        <taxon>Streptophyta</taxon>
        <taxon>Embryophyta</taxon>
        <taxon>Tracheophyta</taxon>
        <taxon>Spermatophyta</taxon>
        <taxon>Magnoliopsida</taxon>
        <taxon>eudicotyledons</taxon>
        <taxon>Gunneridae</taxon>
        <taxon>Pentapetalae</taxon>
        <taxon>rosids</taxon>
        <taxon>fabids</taxon>
        <taxon>Malpighiales</taxon>
        <taxon>Rhizophoraceae</taxon>
        <taxon>Rhizophora</taxon>
    </lineage>
</organism>
<proteinExistence type="predicted"/>
<dbReference type="AlphaFoldDB" id="A0A2P2NQJ0"/>
<sequence>MKSHQAFIHPKWEARMNIIYFVKAFVIRTRKKLNSKGTKGFSISGNCYCCLLTTYQRRF</sequence>
<reference evidence="1" key="1">
    <citation type="submission" date="2018-02" db="EMBL/GenBank/DDBJ databases">
        <title>Rhizophora mucronata_Transcriptome.</title>
        <authorList>
            <person name="Meera S.P."/>
            <person name="Sreeshan A."/>
            <person name="Augustine A."/>
        </authorList>
    </citation>
    <scope>NUCLEOTIDE SEQUENCE</scope>
    <source>
        <tissue evidence="1">Leaf</tissue>
    </source>
</reference>